<feature type="transmembrane region" description="Helical" evidence="7">
    <location>
        <begin position="81"/>
        <end position="99"/>
    </location>
</feature>
<dbReference type="PANTHER" id="PTHR22926:SF3">
    <property type="entry name" value="UNDECAPRENYL-PHOSPHATE ALPHA-N-ACETYLGLUCOSAMINYL 1-PHOSPHATE TRANSFERASE"/>
    <property type="match status" value="1"/>
</dbReference>
<dbReference type="EMBL" id="CP000505">
    <property type="protein sequence ID" value="ABL77821.1"/>
    <property type="molecule type" value="Genomic_DNA"/>
</dbReference>
<keyword evidence="9" id="KW-1185">Reference proteome</keyword>
<evidence type="ECO:0000256" key="2">
    <source>
        <dbReference type="ARBA" id="ARBA00022475"/>
    </source>
</evidence>
<evidence type="ECO:0000256" key="6">
    <source>
        <dbReference type="ARBA" id="ARBA00023136"/>
    </source>
</evidence>
<dbReference type="KEGG" id="tpe:Tpen_0412"/>
<gene>
    <name evidence="8" type="ordered locus">Tpen_0412</name>
</gene>
<keyword evidence="5 7" id="KW-1133">Transmembrane helix</keyword>
<feature type="transmembrane region" description="Helical" evidence="7">
    <location>
        <begin position="6"/>
        <end position="29"/>
    </location>
</feature>
<name>A1RX91_THEPD</name>
<keyword evidence="3 8" id="KW-0808">Transferase</keyword>
<dbReference type="GeneID" id="4601506"/>
<dbReference type="InterPro" id="IPR000715">
    <property type="entry name" value="Glycosyl_transferase_4"/>
</dbReference>
<comment type="subcellular location">
    <subcellularLocation>
        <location evidence="1">Cell membrane</location>
        <topology evidence="1">Multi-pass membrane protein</topology>
    </subcellularLocation>
</comment>
<accession>A1RX91</accession>
<dbReference type="HOGENOM" id="CLU_023982_4_1_2"/>
<feature type="transmembrane region" description="Helical" evidence="7">
    <location>
        <begin position="320"/>
        <end position="338"/>
    </location>
</feature>
<feature type="transmembrane region" description="Helical" evidence="7">
    <location>
        <begin position="252"/>
        <end position="271"/>
    </location>
</feature>
<organism evidence="8 9">
    <name type="scientific">Thermofilum pendens (strain DSM 2475 / Hrk 5)</name>
    <dbReference type="NCBI Taxonomy" id="368408"/>
    <lineage>
        <taxon>Archaea</taxon>
        <taxon>Thermoproteota</taxon>
        <taxon>Thermoprotei</taxon>
        <taxon>Thermofilales</taxon>
        <taxon>Thermofilaceae</taxon>
        <taxon>Thermofilum</taxon>
    </lineage>
</organism>
<keyword evidence="6 7" id="KW-0472">Membrane</keyword>
<feature type="transmembrane region" description="Helical" evidence="7">
    <location>
        <begin position="149"/>
        <end position="167"/>
    </location>
</feature>
<protein>
    <submittedName>
        <fullName evidence="8">Glycosyl transferase, family 4</fullName>
    </submittedName>
</protein>
<evidence type="ECO:0000256" key="1">
    <source>
        <dbReference type="ARBA" id="ARBA00004651"/>
    </source>
</evidence>
<evidence type="ECO:0000256" key="5">
    <source>
        <dbReference type="ARBA" id="ARBA00022989"/>
    </source>
</evidence>
<feature type="transmembrane region" description="Helical" evidence="7">
    <location>
        <begin position="174"/>
        <end position="192"/>
    </location>
</feature>
<dbReference type="GO" id="GO:0071555">
    <property type="term" value="P:cell wall organization"/>
    <property type="evidence" value="ECO:0007669"/>
    <property type="project" value="TreeGrafter"/>
</dbReference>
<evidence type="ECO:0000256" key="7">
    <source>
        <dbReference type="SAM" id="Phobius"/>
    </source>
</evidence>
<dbReference type="OrthoDB" id="34534at2157"/>
<feature type="transmembrane region" description="Helical" evidence="7">
    <location>
        <begin position="111"/>
        <end position="129"/>
    </location>
</feature>
<dbReference type="Pfam" id="PF00953">
    <property type="entry name" value="Glycos_transf_4"/>
    <property type="match status" value="1"/>
</dbReference>
<dbReference type="EnsemblBacteria" id="ABL77821">
    <property type="protein sequence ID" value="ABL77821"/>
    <property type="gene ID" value="Tpen_0412"/>
</dbReference>
<reference evidence="9" key="1">
    <citation type="journal article" date="2008" name="J. Bacteriol.">
        <title>Genome sequence of Thermofilum pendens reveals an exceptional loss of biosynthetic pathways without genome reduction.</title>
        <authorList>
            <person name="Anderson I."/>
            <person name="Rodriguez J."/>
            <person name="Susanti D."/>
            <person name="Porat I."/>
            <person name="Reich C."/>
            <person name="Ulrich L.E."/>
            <person name="Elkins J.G."/>
            <person name="Mavromatis K."/>
            <person name="Lykidis A."/>
            <person name="Kim E."/>
            <person name="Thompson L.S."/>
            <person name="Nolan M."/>
            <person name="Land M."/>
            <person name="Copeland A."/>
            <person name="Lapidus A."/>
            <person name="Lucas S."/>
            <person name="Detter C."/>
            <person name="Zhulin I.B."/>
            <person name="Olsen G.J."/>
            <person name="Whitman W."/>
            <person name="Mukhopadhyay B."/>
            <person name="Bristow J."/>
            <person name="Kyrpides N."/>
        </authorList>
    </citation>
    <scope>NUCLEOTIDE SEQUENCE [LARGE SCALE GENOMIC DNA]</scope>
    <source>
        <strain evidence="9">DSM 2475 / Hrk 5</strain>
    </source>
</reference>
<evidence type="ECO:0000256" key="3">
    <source>
        <dbReference type="ARBA" id="ARBA00022679"/>
    </source>
</evidence>
<sequence length="341" mass="36121">MAYPDYLVYGVASSILGYLVVRLSAPSLIRALFKAGLRRPDAHKPGNPLVAHSGGVILFLGFLLSFSLLIAFGGLGFSEKVKLLAVLATSALCFAVGLLDDKLVLKGVLKTFLTALSIIPILVVALTYPAAIDWGRPVVPIIGRMRMTVIYWVLFPISIAGSANVVNMLDVLNGIVPGTALVAFAALAVIGALSGDGLLLVIALVAVAILLAYYPFNAYPARVFNGDSGSLFIGGLLGAIAVVFHLEFVVLTLLLPHILNGFFVVVSFRGLREHREVKARPIRVENGILKASDDPKAPLTLTRLILSVGGPMTEKEVAKVYIAVEVVAAVLAVASYVLTPR</sequence>
<dbReference type="STRING" id="368408.Tpen_0412"/>
<keyword evidence="2" id="KW-1003">Cell membrane</keyword>
<dbReference type="Proteomes" id="UP000000641">
    <property type="component" value="Chromosome"/>
</dbReference>
<dbReference type="GO" id="GO:0016780">
    <property type="term" value="F:phosphotransferase activity, for other substituted phosphate groups"/>
    <property type="evidence" value="ECO:0007669"/>
    <property type="project" value="InterPro"/>
</dbReference>
<evidence type="ECO:0000256" key="4">
    <source>
        <dbReference type="ARBA" id="ARBA00022692"/>
    </source>
</evidence>
<feature type="transmembrane region" description="Helical" evidence="7">
    <location>
        <begin position="228"/>
        <end position="246"/>
    </location>
</feature>
<proteinExistence type="predicted"/>
<dbReference type="GO" id="GO:0005886">
    <property type="term" value="C:plasma membrane"/>
    <property type="evidence" value="ECO:0007669"/>
    <property type="project" value="UniProtKB-SubCell"/>
</dbReference>
<dbReference type="RefSeq" id="WP_011752086.1">
    <property type="nucleotide sequence ID" value="NC_008698.1"/>
</dbReference>
<dbReference type="eggNOG" id="arCOG03199">
    <property type="taxonomic scope" value="Archaea"/>
</dbReference>
<evidence type="ECO:0000313" key="8">
    <source>
        <dbReference type="EMBL" id="ABL77821.1"/>
    </source>
</evidence>
<dbReference type="CDD" id="cd06856">
    <property type="entry name" value="GT_GPT_archaea"/>
    <property type="match status" value="1"/>
</dbReference>
<dbReference type="PANTHER" id="PTHR22926">
    <property type="entry name" value="PHOSPHO-N-ACETYLMURAMOYL-PENTAPEPTIDE-TRANSFERASE"/>
    <property type="match status" value="1"/>
</dbReference>
<dbReference type="GO" id="GO:0044038">
    <property type="term" value="P:cell wall macromolecule biosynthetic process"/>
    <property type="evidence" value="ECO:0007669"/>
    <property type="project" value="TreeGrafter"/>
</dbReference>
<dbReference type="AlphaFoldDB" id="A1RX91"/>
<feature type="transmembrane region" description="Helical" evidence="7">
    <location>
        <begin position="198"/>
        <end position="216"/>
    </location>
</feature>
<evidence type="ECO:0000313" key="9">
    <source>
        <dbReference type="Proteomes" id="UP000000641"/>
    </source>
</evidence>
<feature type="transmembrane region" description="Helical" evidence="7">
    <location>
        <begin position="49"/>
        <end position="75"/>
    </location>
</feature>
<keyword evidence="4 7" id="KW-0812">Transmembrane</keyword>